<keyword evidence="3" id="KW-1185">Reference proteome</keyword>
<organism evidence="2">
    <name type="scientific">Darwinula stevensoni</name>
    <dbReference type="NCBI Taxonomy" id="69355"/>
    <lineage>
        <taxon>Eukaryota</taxon>
        <taxon>Metazoa</taxon>
        <taxon>Ecdysozoa</taxon>
        <taxon>Arthropoda</taxon>
        <taxon>Crustacea</taxon>
        <taxon>Oligostraca</taxon>
        <taxon>Ostracoda</taxon>
        <taxon>Podocopa</taxon>
        <taxon>Podocopida</taxon>
        <taxon>Darwinulocopina</taxon>
        <taxon>Darwinuloidea</taxon>
        <taxon>Darwinulidae</taxon>
        <taxon>Darwinula</taxon>
    </lineage>
</organism>
<keyword evidence="1" id="KW-1133">Transmembrane helix</keyword>
<proteinExistence type="predicted"/>
<reference evidence="2" key="1">
    <citation type="submission" date="2020-11" db="EMBL/GenBank/DDBJ databases">
        <authorList>
            <person name="Tran Van P."/>
        </authorList>
    </citation>
    <scope>NUCLEOTIDE SEQUENCE</scope>
</reference>
<protein>
    <submittedName>
        <fullName evidence="2">Uncharacterized protein</fullName>
    </submittedName>
</protein>
<evidence type="ECO:0000313" key="2">
    <source>
        <dbReference type="EMBL" id="CAD7251630.1"/>
    </source>
</evidence>
<evidence type="ECO:0000256" key="1">
    <source>
        <dbReference type="SAM" id="Phobius"/>
    </source>
</evidence>
<keyword evidence="1" id="KW-0472">Membrane</keyword>
<dbReference type="Proteomes" id="UP000677054">
    <property type="component" value="Unassembled WGS sequence"/>
</dbReference>
<accession>A0A7R9AD09</accession>
<dbReference type="AlphaFoldDB" id="A0A7R9AD09"/>
<dbReference type="EMBL" id="CAJPEV010003688">
    <property type="protein sequence ID" value="CAG0900325.1"/>
    <property type="molecule type" value="Genomic_DNA"/>
</dbReference>
<name>A0A7R9AD09_9CRUS</name>
<evidence type="ECO:0000313" key="3">
    <source>
        <dbReference type="Proteomes" id="UP000677054"/>
    </source>
</evidence>
<feature type="transmembrane region" description="Helical" evidence="1">
    <location>
        <begin position="46"/>
        <end position="79"/>
    </location>
</feature>
<sequence>MRGKMAHLSTNDTGHMDDSCKANCLPNPLRGRGYRKENVKEKRDRIILCFVVIVMTWLRLSAMIPSWFFIFHVILHVLLQQGDGLECFQCGPGKKACHLSGVEMEVTSCNGTRFCVKDYNKRIFVGTKCPRLNTEACPATPTNTSTMRLVVALRLLQHVFALDLFT</sequence>
<dbReference type="EMBL" id="LR903205">
    <property type="protein sequence ID" value="CAD7251630.1"/>
    <property type="molecule type" value="Genomic_DNA"/>
</dbReference>
<keyword evidence="1" id="KW-0812">Transmembrane</keyword>
<gene>
    <name evidence="2" type="ORF">DSTB1V02_LOCUS11392</name>
</gene>